<proteinExistence type="predicted"/>
<name>A0A517U1I3_9BACT</name>
<protein>
    <submittedName>
        <fullName evidence="3">Uncharacterized protein</fullName>
    </submittedName>
</protein>
<gene>
    <name evidence="3" type="ORF">I41_36980</name>
</gene>
<feature type="signal peptide" evidence="2">
    <location>
        <begin position="1"/>
        <end position="22"/>
    </location>
</feature>
<feature type="chain" id="PRO_5021732343" evidence="2">
    <location>
        <begin position="23"/>
        <end position="49"/>
    </location>
</feature>
<dbReference type="RefSeq" id="WP_168206983.1">
    <property type="nucleotide sequence ID" value="NZ_CP036339.1"/>
</dbReference>
<dbReference type="EMBL" id="CP036339">
    <property type="protein sequence ID" value="QDT74501.1"/>
    <property type="molecule type" value="Genomic_DNA"/>
</dbReference>
<organism evidence="3 4">
    <name type="scientific">Lacipirellula limnantheis</name>
    <dbReference type="NCBI Taxonomy" id="2528024"/>
    <lineage>
        <taxon>Bacteria</taxon>
        <taxon>Pseudomonadati</taxon>
        <taxon>Planctomycetota</taxon>
        <taxon>Planctomycetia</taxon>
        <taxon>Pirellulales</taxon>
        <taxon>Lacipirellulaceae</taxon>
        <taxon>Lacipirellula</taxon>
    </lineage>
</organism>
<reference evidence="3 4" key="1">
    <citation type="submission" date="2019-02" db="EMBL/GenBank/DDBJ databases">
        <title>Deep-cultivation of Planctomycetes and their phenomic and genomic characterization uncovers novel biology.</title>
        <authorList>
            <person name="Wiegand S."/>
            <person name="Jogler M."/>
            <person name="Boedeker C."/>
            <person name="Pinto D."/>
            <person name="Vollmers J."/>
            <person name="Rivas-Marin E."/>
            <person name="Kohn T."/>
            <person name="Peeters S.H."/>
            <person name="Heuer A."/>
            <person name="Rast P."/>
            <person name="Oberbeckmann S."/>
            <person name="Bunk B."/>
            <person name="Jeske O."/>
            <person name="Meyerdierks A."/>
            <person name="Storesund J.E."/>
            <person name="Kallscheuer N."/>
            <person name="Luecker S."/>
            <person name="Lage O.M."/>
            <person name="Pohl T."/>
            <person name="Merkel B.J."/>
            <person name="Hornburger P."/>
            <person name="Mueller R.-W."/>
            <person name="Bruemmer F."/>
            <person name="Labrenz M."/>
            <person name="Spormann A.M."/>
            <person name="Op den Camp H."/>
            <person name="Overmann J."/>
            <person name="Amann R."/>
            <person name="Jetten M.S.M."/>
            <person name="Mascher T."/>
            <person name="Medema M.H."/>
            <person name="Devos D.P."/>
            <person name="Kaster A.-K."/>
            <person name="Ovreas L."/>
            <person name="Rohde M."/>
            <person name="Galperin M.Y."/>
            <person name="Jogler C."/>
        </authorList>
    </citation>
    <scope>NUCLEOTIDE SEQUENCE [LARGE SCALE GENOMIC DNA]</scope>
    <source>
        <strain evidence="3 4">I41</strain>
    </source>
</reference>
<feature type="region of interest" description="Disordered" evidence="1">
    <location>
        <begin position="28"/>
        <end position="49"/>
    </location>
</feature>
<dbReference type="KEGG" id="llh:I41_36980"/>
<sequence length="49" mass="5591" precursor="true">MKRRLAILAAFAIVAHRSAAFAQTIDVPPLTPLGQRRPRRRTSKRVHEE</sequence>
<dbReference type="Proteomes" id="UP000317909">
    <property type="component" value="Chromosome"/>
</dbReference>
<dbReference type="AlphaFoldDB" id="A0A517U1I3"/>
<evidence type="ECO:0000256" key="2">
    <source>
        <dbReference type="SAM" id="SignalP"/>
    </source>
</evidence>
<feature type="compositionally biased region" description="Basic residues" evidence="1">
    <location>
        <begin position="36"/>
        <end position="49"/>
    </location>
</feature>
<keyword evidence="4" id="KW-1185">Reference proteome</keyword>
<keyword evidence="2" id="KW-0732">Signal</keyword>
<accession>A0A517U1I3</accession>
<evidence type="ECO:0000313" key="3">
    <source>
        <dbReference type="EMBL" id="QDT74501.1"/>
    </source>
</evidence>
<evidence type="ECO:0000256" key="1">
    <source>
        <dbReference type="SAM" id="MobiDB-lite"/>
    </source>
</evidence>
<evidence type="ECO:0000313" key="4">
    <source>
        <dbReference type="Proteomes" id="UP000317909"/>
    </source>
</evidence>